<dbReference type="InterPro" id="IPR011604">
    <property type="entry name" value="PDDEXK-like_dom_sf"/>
</dbReference>
<reference evidence="19 20" key="1">
    <citation type="submission" date="2016-10" db="EMBL/GenBank/DDBJ databases">
        <authorList>
            <person name="de Groot N.N."/>
        </authorList>
    </citation>
    <scope>NUCLEOTIDE SEQUENCE [LARGE SCALE GENOMIC DNA]</scope>
    <source>
        <strain evidence="19 20">CGMCC 1.9109</strain>
    </source>
</reference>
<dbReference type="Gene3D" id="3.90.320.10">
    <property type="match status" value="1"/>
</dbReference>
<evidence type="ECO:0000256" key="5">
    <source>
        <dbReference type="ARBA" id="ARBA00022806"/>
    </source>
</evidence>
<gene>
    <name evidence="19" type="ORF">SAMN04488071_3281</name>
</gene>
<evidence type="ECO:0000256" key="13">
    <source>
        <dbReference type="ARBA" id="ARBA00034923"/>
    </source>
</evidence>
<dbReference type="InterPro" id="IPR014151">
    <property type="entry name" value="DNA_helicase_AddA"/>
</dbReference>
<protein>
    <recommendedName>
        <fullName evidence="12">DNA 3'-5' helicase</fullName>
        <ecNumber evidence="12">5.6.2.4</ecNumber>
    </recommendedName>
    <alternativeName>
        <fullName evidence="13">DNA 3'-5' helicase II</fullName>
    </alternativeName>
</protein>
<feature type="domain" description="UvrD-like helicase ATP-binding" evidence="17">
    <location>
        <begin position="3"/>
        <end position="489"/>
    </location>
</feature>
<dbReference type="Pfam" id="PF00580">
    <property type="entry name" value="UvrD-helicase"/>
    <property type="match status" value="1"/>
</dbReference>
<organism evidence="19 20">
    <name type="scientific">Kordiimonas lacus</name>
    <dbReference type="NCBI Taxonomy" id="637679"/>
    <lineage>
        <taxon>Bacteria</taxon>
        <taxon>Pseudomonadati</taxon>
        <taxon>Pseudomonadota</taxon>
        <taxon>Alphaproteobacteria</taxon>
        <taxon>Kordiimonadales</taxon>
        <taxon>Kordiimonadaceae</taxon>
        <taxon>Kordiimonas</taxon>
    </lineage>
</organism>
<dbReference type="InterPro" id="IPR014016">
    <property type="entry name" value="UvrD-like_ATP-bd"/>
</dbReference>
<dbReference type="RefSeq" id="WP_074519521.1">
    <property type="nucleotide sequence ID" value="NZ_FNAK01000008.1"/>
</dbReference>
<dbReference type="PANTHER" id="PTHR11070">
    <property type="entry name" value="UVRD / RECB / PCRA DNA HELICASE FAMILY MEMBER"/>
    <property type="match status" value="1"/>
</dbReference>
<dbReference type="InterPro" id="IPR038726">
    <property type="entry name" value="PDDEXK_AddAB-type"/>
</dbReference>
<dbReference type="GO" id="GO:0004527">
    <property type="term" value="F:exonuclease activity"/>
    <property type="evidence" value="ECO:0007669"/>
    <property type="project" value="UniProtKB-KW"/>
</dbReference>
<evidence type="ECO:0000256" key="7">
    <source>
        <dbReference type="ARBA" id="ARBA00022840"/>
    </source>
</evidence>
<keyword evidence="9" id="KW-0234">DNA repair</keyword>
<evidence type="ECO:0000256" key="14">
    <source>
        <dbReference type="ARBA" id="ARBA00048988"/>
    </source>
</evidence>
<dbReference type="PANTHER" id="PTHR11070:SF2">
    <property type="entry name" value="ATP-DEPENDENT DNA HELICASE SRS2"/>
    <property type="match status" value="1"/>
</dbReference>
<keyword evidence="4 15" id="KW-0378">Hydrolase</keyword>
<feature type="region of interest" description="Disordered" evidence="16">
    <location>
        <begin position="944"/>
        <end position="984"/>
    </location>
</feature>
<dbReference type="InterPro" id="IPR027417">
    <property type="entry name" value="P-loop_NTPase"/>
</dbReference>
<feature type="domain" description="UvrD-like helicase C-terminal" evidence="18">
    <location>
        <begin position="520"/>
        <end position="799"/>
    </location>
</feature>
<dbReference type="PROSITE" id="PS51198">
    <property type="entry name" value="UVRD_HELICASE_ATP_BIND"/>
    <property type="match status" value="1"/>
</dbReference>
<dbReference type="PROSITE" id="PS51217">
    <property type="entry name" value="UVRD_HELICASE_CTER"/>
    <property type="match status" value="1"/>
</dbReference>
<dbReference type="InterPro" id="IPR011335">
    <property type="entry name" value="Restrct_endonuc-II-like"/>
</dbReference>
<dbReference type="SUPFAM" id="SSF52540">
    <property type="entry name" value="P-loop containing nucleoside triphosphate hydrolases"/>
    <property type="match status" value="1"/>
</dbReference>
<keyword evidence="1" id="KW-0540">Nuclease</keyword>
<dbReference type="EMBL" id="FNAK01000008">
    <property type="protein sequence ID" value="SDE58595.1"/>
    <property type="molecule type" value="Genomic_DNA"/>
</dbReference>
<dbReference type="GO" id="GO:0043138">
    <property type="term" value="F:3'-5' DNA helicase activity"/>
    <property type="evidence" value="ECO:0007669"/>
    <property type="project" value="UniProtKB-EC"/>
</dbReference>
<evidence type="ECO:0000256" key="6">
    <source>
        <dbReference type="ARBA" id="ARBA00022839"/>
    </source>
</evidence>
<keyword evidence="7 15" id="KW-0067">ATP-binding</keyword>
<feature type="binding site" evidence="15">
    <location>
        <begin position="24"/>
        <end position="31"/>
    </location>
    <ligand>
        <name>ATP</name>
        <dbReference type="ChEBI" id="CHEBI:30616"/>
    </ligand>
</feature>
<evidence type="ECO:0000256" key="3">
    <source>
        <dbReference type="ARBA" id="ARBA00022763"/>
    </source>
</evidence>
<name>A0A1G7E5D4_9PROT</name>
<keyword evidence="10" id="KW-0413">Isomerase</keyword>
<dbReference type="GO" id="GO:0005829">
    <property type="term" value="C:cytosol"/>
    <property type="evidence" value="ECO:0007669"/>
    <property type="project" value="TreeGrafter"/>
</dbReference>
<dbReference type="GO" id="GO:0000725">
    <property type="term" value="P:recombinational repair"/>
    <property type="evidence" value="ECO:0007669"/>
    <property type="project" value="TreeGrafter"/>
</dbReference>
<keyword evidence="8" id="KW-0238">DNA-binding</keyword>
<dbReference type="InterPro" id="IPR014017">
    <property type="entry name" value="DNA_helicase_UvrD-like_C"/>
</dbReference>
<keyword evidence="5 15" id="KW-0347">Helicase</keyword>
<dbReference type="GO" id="GO:0003677">
    <property type="term" value="F:DNA binding"/>
    <property type="evidence" value="ECO:0007669"/>
    <property type="project" value="UniProtKB-KW"/>
</dbReference>
<dbReference type="AlphaFoldDB" id="A0A1G7E5D4"/>
<dbReference type="SUPFAM" id="SSF52980">
    <property type="entry name" value="Restriction endonuclease-like"/>
    <property type="match status" value="1"/>
</dbReference>
<dbReference type="GO" id="GO:0005524">
    <property type="term" value="F:ATP binding"/>
    <property type="evidence" value="ECO:0007669"/>
    <property type="project" value="UniProtKB-UniRule"/>
</dbReference>
<proteinExistence type="predicted"/>
<evidence type="ECO:0000313" key="19">
    <source>
        <dbReference type="EMBL" id="SDE58595.1"/>
    </source>
</evidence>
<dbReference type="Pfam" id="PF12705">
    <property type="entry name" value="PDDEXK_1"/>
    <property type="match status" value="1"/>
</dbReference>
<evidence type="ECO:0000256" key="12">
    <source>
        <dbReference type="ARBA" id="ARBA00034808"/>
    </source>
</evidence>
<keyword evidence="20" id="KW-1185">Reference proteome</keyword>
<dbReference type="Proteomes" id="UP000183685">
    <property type="component" value="Unassembled WGS sequence"/>
</dbReference>
<accession>A0A1G7E5D4</accession>
<evidence type="ECO:0000256" key="8">
    <source>
        <dbReference type="ARBA" id="ARBA00023125"/>
    </source>
</evidence>
<evidence type="ECO:0000256" key="16">
    <source>
        <dbReference type="SAM" id="MobiDB-lite"/>
    </source>
</evidence>
<dbReference type="InterPro" id="IPR000212">
    <property type="entry name" value="DNA_helicase_UvrD/REP"/>
</dbReference>
<evidence type="ECO:0000256" key="11">
    <source>
        <dbReference type="ARBA" id="ARBA00034617"/>
    </source>
</evidence>
<dbReference type="STRING" id="637679.GCA_001550055_00060"/>
<evidence type="ECO:0000259" key="17">
    <source>
        <dbReference type="PROSITE" id="PS51198"/>
    </source>
</evidence>
<evidence type="ECO:0000313" key="20">
    <source>
        <dbReference type="Proteomes" id="UP000183685"/>
    </source>
</evidence>
<evidence type="ECO:0000256" key="10">
    <source>
        <dbReference type="ARBA" id="ARBA00023235"/>
    </source>
</evidence>
<keyword evidence="2 15" id="KW-0547">Nucleotide-binding</keyword>
<comment type="catalytic activity">
    <reaction evidence="11">
        <text>Couples ATP hydrolysis with the unwinding of duplex DNA by translocating in the 3'-5' direction.</text>
        <dbReference type="EC" id="5.6.2.4"/>
    </reaction>
</comment>
<keyword evidence="3" id="KW-0227">DNA damage</keyword>
<evidence type="ECO:0000256" key="4">
    <source>
        <dbReference type="ARBA" id="ARBA00022801"/>
    </source>
</evidence>
<sequence length="1150" mass="127010">MAKPRMTVEQARATHPELTAWVGASAGTGKTHVLTARVLRLMLTGTDPENIVCLTFTKAAAAEMKNRIFEELGRWTLMADDVLAAEITRRTEEFPDADMLTRARQLFAKVLDLSGGLQIQTFHSFCQALLGRFPLEAGMAPGFEGMDEADARETMASAKDQMLAYTQTPAGAAVRKALDKVAGLVTENTFDEVIERLSFEASTLRRAEQAYGTMGLVPALYRALDLTPGETKAMVLEAAIQDDAFDLAGMRTMGPVLLAGSKTEQKAGEAITAFTAAEGAARKVLFDDYALAFLTAAGTPRARIAVKKTLTDYPEFEAIIDKEQTRLMRVTDRLARIEAAEATTALLQLGLAQLGRYHAIKSERGLVDFDDMIDRTVGLLSRGDVAPWVLFKLDAQVDHILVDEAQDTNRDQWRVVEALAAEFFSGEGARDRDVVRTIFAVGDAKQSIFSFQRADPREFVAARDRVFHRAWEAECEAEPVPLNLSFRSGGAVLSLVDAVFHREADAWHGLSADLEQVEHQFIRSGHGGLVELWPLEAPAADNEGDEEATWVPPIVQEQADDAEGRTAWRIARRIHDMIRDREELEAQGRPIEAGDVLVLVRRRTAFVDHLVRALKYLGVPVAGRDRMVLTDELPVMDLLALAHAALLPTDDLTLATVLKSPFVGFDDDLLFDLAYGRKGALWHALQKKATEPSARPEFAYALKFMQDVIGGADILTPFEFFCHVLTDLGGRKKLTSRLGEEVHDPIDELLEEALRFEHTQAASLQAFIHRVEHGGTQIKRDMEAAGGAVRIMTAHSAKGLQAPIVFLSDLVSMPDVSRDGRVLPLEAKDPDMPPLLLWTSPAKNLAIVEEMKAALKESQVHEYRRLLYVALTRAEDRLYIAGWQDRREPNEHCWFKAIEAGFERIGAEDIELTDGREVKRLTVEQTADVPPVKAKAEASATAALPDWITRAMPDEPDPPRPLAPSRPDEDEPAATSPTARGDGKRFERGRLIHTLLEWLPDMPVDTRADAARAYLRRSGGVPDSDVEAFWREVENILNDPVFSPLFAPGSRAEVQVAGSVGSRVISGQVDRLVVTESDVLIVDYKTNRPPPRDAAGVAPIYLKQMGLYARALEGIYPDKQVRTALLWTDIARLMELSKSQMDEALKAMGL</sequence>
<evidence type="ECO:0000256" key="2">
    <source>
        <dbReference type="ARBA" id="ARBA00022741"/>
    </source>
</evidence>
<dbReference type="GO" id="GO:0033202">
    <property type="term" value="C:DNA helicase complex"/>
    <property type="evidence" value="ECO:0007669"/>
    <property type="project" value="TreeGrafter"/>
</dbReference>
<keyword evidence="6" id="KW-0269">Exonuclease</keyword>
<dbReference type="EC" id="5.6.2.4" evidence="12"/>
<evidence type="ECO:0000256" key="1">
    <source>
        <dbReference type="ARBA" id="ARBA00022722"/>
    </source>
</evidence>
<dbReference type="Gene3D" id="3.40.50.300">
    <property type="entry name" value="P-loop containing nucleotide triphosphate hydrolases"/>
    <property type="match status" value="4"/>
</dbReference>
<evidence type="ECO:0000256" key="9">
    <source>
        <dbReference type="ARBA" id="ARBA00023204"/>
    </source>
</evidence>
<comment type="catalytic activity">
    <reaction evidence="14">
        <text>ATP + H2O = ADP + phosphate + H(+)</text>
        <dbReference type="Rhea" id="RHEA:13065"/>
        <dbReference type="ChEBI" id="CHEBI:15377"/>
        <dbReference type="ChEBI" id="CHEBI:15378"/>
        <dbReference type="ChEBI" id="CHEBI:30616"/>
        <dbReference type="ChEBI" id="CHEBI:43474"/>
        <dbReference type="ChEBI" id="CHEBI:456216"/>
        <dbReference type="EC" id="5.6.2.4"/>
    </reaction>
</comment>
<evidence type="ECO:0000256" key="15">
    <source>
        <dbReference type="PROSITE-ProRule" id="PRU00560"/>
    </source>
</evidence>
<evidence type="ECO:0000259" key="18">
    <source>
        <dbReference type="PROSITE" id="PS51217"/>
    </source>
</evidence>
<dbReference type="NCBIfam" id="TIGR02784">
    <property type="entry name" value="addA_alphas"/>
    <property type="match status" value="1"/>
</dbReference>
<dbReference type="Pfam" id="PF13361">
    <property type="entry name" value="UvrD_C"/>
    <property type="match status" value="1"/>
</dbReference>